<dbReference type="AlphaFoldDB" id="A0A9Q3ZE03"/>
<reference evidence="2" key="1">
    <citation type="submission" date="2022-01" db="EMBL/GenBank/DDBJ databases">
        <authorList>
            <person name="Karlyshev A.V."/>
            <person name="Jaspars M."/>
        </authorList>
    </citation>
    <scope>NUCLEOTIDE SEQUENCE</scope>
    <source>
        <strain evidence="2">AGSA3-2</strain>
    </source>
</reference>
<keyword evidence="3" id="KW-1185">Reference proteome</keyword>
<feature type="chain" id="PRO_5040354444" evidence="1">
    <location>
        <begin position="21"/>
        <end position="117"/>
    </location>
</feature>
<accession>A0A9Q3ZE03</accession>
<protein>
    <submittedName>
        <fullName evidence="2">Uncharacterized protein</fullName>
    </submittedName>
</protein>
<dbReference type="EMBL" id="JAJVKT010000020">
    <property type="protein sequence ID" value="MCE7510105.1"/>
    <property type="molecule type" value="Genomic_DNA"/>
</dbReference>
<dbReference type="GeneID" id="94687968"/>
<feature type="signal peptide" evidence="1">
    <location>
        <begin position="1"/>
        <end position="20"/>
    </location>
</feature>
<name>A0A9Q3ZE03_9GAMM</name>
<evidence type="ECO:0000313" key="2">
    <source>
        <dbReference type="EMBL" id="MCE7510105.1"/>
    </source>
</evidence>
<evidence type="ECO:0000313" key="3">
    <source>
        <dbReference type="Proteomes" id="UP001107961"/>
    </source>
</evidence>
<keyword evidence="1" id="KW-0732">Signal</keyword>
<evidence type="ECO:0000256" key="1">
    <source>
        <dbReference type="SAM" id="SignalP"/>
    </source>
</evidence>
<proteinExistence type="predicted"/>
<organism evidence="2 3">
    <name type="scientific">Alloalcanivorax xenomutans</name>
    <dbReference type="NCBI Taxonomy" id="1094342"/>
    <lineage>
        <taxon>Bacteria</taxon>
        <taxon>Pseudomonadati</taxon>
        <taxon>Pseudomonadota</taxon>
        <taxon>Gammaproteobacteria</taxon>
        <taxon>Oceanospirillales</taxon>
        <taxon>Alcanivoracaceae</taxon>
        <taxon>Alloalcanivorax</taxon>
    </lineage>
</organism>
<dbReference type="Proteomes" id="UP001107961">
    <property type="component" value="Unassembled WGS sequence"/>
</dbReference>
<comment type="caution">
    <text evidence="2">The sequence shown here is derived from an EMBL/GenBank/DDBJ whole genome shotgun (WGS) entry which is preliminary data.</text>
</comment>
<sequence>MERIRLLFLLIVFLSASVQATRPPPHGGEWPVCDRLEMSFFIVASLRYEDGQSLNWVLEELEKENTETPVEKALFEKMVRRVYELPDNPEDLAEEGQEVAVEDLVGDILDECGEQFP</sequence>
<gene>
    <name evidence="2" type="ORF">LZG35_15815</name>
</gene>
<dbReference type="RefSeq" id="WP_031228653.1">
    <property type="nucleotide sequence ID" value="NZ_CP012331.1"/>
</dbReference>